<dbReference type="EMBL" id="QRDQ01000008">
    <property type="protein sequence ID" value="RED24837.1"/>
    <property type="molecule type" value="Genomic_DNA"/>
</dbReference>
<dbReference type="Gene3D" id="1.20.1640.10">
    <property type="entry name" value="Multidrug efflux transporter AcrB transmembrane domain"/>
    <property type="match status" value="2"/>
</dbReference>
<dbReference type="GO" id="GO:0009636">
    <property type="term" value="P:response to toxic substance"/>
    <property type="evidence" value="ECO:0007669"/>
    <property type="project" value="UniProtKB-ARBA"/>
</dbReference>
<dbReference type="InterPro" id="IPR000731">
    <property type="entry name" value="SSD"/>
</dbReference>
<dbReference type="AlphaFoldDB" id="A0A3D9FXJ2"/>
<dbReference type="Gene3D" id="3.30.70.1320">
    <property type="entry name" value="Multidrug efflux transporter AcrB pore domain like"/>
    <property type="match status" value="1"/>
</dbReference>
<feature type="transmembrane region" description="Helical" evidence="9">
    <location>
        <begin position="895"/>
        <end position="916"/>
    </location>
</feature>
<keyword evidence="4" id="KW-1003">Cell membrane</keyword>
<comment type="subcellular location">
    <subcellularLocation>
        <location evidence="1">Cell inner membrane</location>
        <topology evidence="1">Multi-pass membrane protein</topology>
    </subcellularLocation>
</comment>
<name>A0A3D9FXJ2_9FLAO</name>
<dbReference type="Gene3D" id="3.30.2090.10">
    <property type="entry name" value="Multidrug efflux transporter AcrB TolC docking domain, DN and DC subdomains"/>
    <property type="match status" value="2"/>
</dbReference>
<feature type="transmembrane region" description="Helical" evidence="9">
    <location>
        <begin position="870"/>
        <end position="888"/>
    </location>
</feature>
<feature type="transmembrane region" description="Helical" evidence="9">
    <location>
        <begin position="367"/>
        <end position="388"/>
    </location>
</feature>
<organism evidence="11 12">
    <name type="scientific">Flavobacterium cutihirudinis</name>
    <dbReference type="NCBI Taxonomy" id="1265740"/>
    <lineage>
        <taxon>Bacteria</taxon>
        <taxon>Pseudomonadati</taxon>
        <taxon>Bacteroidota</taxon>
        <taxon>Flavobacteriia</taxon>
        <taxon>Flavobacteriales</taxon>
        <taxon>Flavobacteriaceae</taxon>
        <taxon>Flavobacterium</taxon>
    </lineage>
</organism>
<dbReference type="FunFam" id="1.20.1640.10:FF:000001">
    <property type="entry name" value="Efflux pump membrane transporter"/>
    <property type="match status" value="1"/>
</dbReference>
<dbReference type="SUPFAM" id="SSF82693">
    <property type="entry name" value="Multidrug efflux transporter AcrB pore domain, PN1, PN2, PC1 and PC2 subdomains"/>
    <property type="match status" value="3"/>
</dbReference>
<dbReference type="InterPro" id="IPR001036">
    <property type="entry name" value="Acrflvin-R"/>
</dbReference>
<keyword evidence="8 9" id="KW-0472">Membrane</keyword>
<evidence type="ECO:0000256" key="2">
    <source>
        <dbReference type="ARBA" id="ARBA00010942"/>
    </source>
</evidence>
<protein>
    <submittedName>
        <fullName evidence="11">HAE1 family hydrophobic/amphiphilic exporter-1</fullName>
    </submittedName>
</protein>
<dbReference type="SUPFAM" id="SSF82714">
    <property type="entry name" value="Multidrug efflux transporter AcrB TolC docking domain, DN and DC subdomains"/>
    <property type="match status" value="2"/>
</dbReference>
<keyword evidence="12" id="KW-1185">Reference proteome</keyword>
<dbReference type="GO" id="GO:0005886">
    <property type="term" value="C:plasma membrane"/>
    <property type="evidence" value="ECO:0007669"/>
    <property type="project" value="UniProtKB-SubCell"/>
</dbReference>
<dbReference type="OrthoDB" id="9758940at2"/>
<gene>
    <name evidence="11" type="ORF">BD847_1573</name>
</gene>
<evidence type="ECO:0000313" key="11">
    <source>
        <dbReference type="EMBL" id="RED24837.1"/>
    </source>
</evidence>
<dbReference type="Pfam" id="PF00873">
    <property type="entry name" value="ACR_tran"/>
    <property type="match status" value="1"/>
</dbReference>
<evidence type="ECO:0000256" key="1">
    <source>
        <dbReference type="ARBA" id="ARBA00004429"/>
    </source>
</evidence>
<feature type="transmembrane region" description="Helical" evidence="9">
    <location>
        <begin position="977"/>
        <end position="997"/>
    </location>
</feature>
<sequence>MGEFFVRRPIVAIVISIIIVILGLLALQKTPISQYPDINPPVVKITTSFTGANALNVEQAVATPIEQKVNGVENMLYMKSINTSDGACTIEVTFDVGTNLDNANMLTQNRQNQSAPFMPSSVKQQGVVVKKSLSFPMMLFTVTSTNPKYDAKFLNNYASINIVDQLARIKGVGEVTLFGGSDYSMRIWLKADMMSKLGVTVDDVKNALNSQNMISPGGKFGAEPAPANTEFTYGVTLQDRLVTEKEFGNIVVRSKQDGAQVLMADIARIELGTENYSSTARRNSSPSAVLAVYQMPGSNALDVAETAKSTMKILSEKFPKDIEYQESLDTTLAITAGVDDIVHTLFEAIILVILVVFIFLQNWRATLIPLITVPVSLIGTIAVFPMLGFSINTLSLLGLVLAIGIVVDDAIVVVEAVIHHIEHGKTPKEATVQAMREVSGPVIAIALILCAVFIPVAMTPGITGRFYQQFAITIAVSVAFSAFSALSLSPALCAMLLKPTKPIEEQSGWLAKFFAGFNRIFEKVTGKYISGATFFAKKAMRIVLLLVVILVATAFLGKKIPLGFIPEEDQGYVLVNIALPPASSLQRTDEISKKVDSFLKEEKSILSYTTINGFSMLTNSYQPNNAFIFISLKPWEDRAETAKQFVDRLNIKLATQITTATCFSFGPPAIQGLGASAGFSLMLQDRGGNTPQYLAEQTQAFIAAAQQRPEIKRIYTTFNAGTPQVKLEIDNDKAMKLGIPVSKVTEALGAFLGGSYVNDFNRFGRQYKVYLQGEAADRVSPEDLNLIYVKNNLGDMLPVSTLVTATKVTGPDFTNRLNLFRSAEIGGSPNDGYSSAQALTALEEVAKQTLPADMSFDYINLSYQEKHSPGGGSVFIMALVFVFLILAAQYESWKLPFSVLLGAPFAVFGAFLGLMLARLGSDAYVNNVFAQIGLVLLIGLVAKNAILIVEFAKEEYEKGKPLYESAMVAAKLRFRPILMTAFAFILGVVPLLTATGAGSQARIVMGMAVFSGMLIATVLGVLIVPGLFVMIENIGKKKDDSTLTEGHNVESNTSDHD</sequence>
<dbReference type="Gene3D" id="3.30.70.1440">
    <property type="entry name" value="Multidrug efflux transporter AcrB pore domain"/>
    <property type="match status" value="1"/>
</dbReference>
<accession>A0A3D9FXJ2</accession>
<dbReference type="PRINTS" id="PR00702">
    <property type="entry name" value="ACRIFLAVINRP"/>
</dbReference>
<feature type="transmembrane region" description="Helical" evidence="9">
    <location>
        <begin position="438"/>
        <end position="458"/>
    </location>
</feature>
<reference evidence="11 12" key="1">
    <citation type="submission" date="2018-07" db="EMBL/GenBank/DDBJ databases">
        <title>Genomic Encyclopedia of Archaeal and Bacterial Type Strains, Phase II (KMG-II): from individual species to whole genera.</title>
        <authorList>
            <person name="Goeker M."/>
        </authorList>
    </citation>
    <scope>NUCLEOTIDE SEQUENCE [LARGE SCALE GENOMIC DNA]</scope>
    <source>
        <strain evidence="11 12">DSM 25795</strain>
    </source>
</reference>
<keyword evidence="5" id="KW-0997">Cell inner membrane</keyword>
<proteinExistence type="inferred from homology"/>
<evidence type="ECO:0000256" key="3">
    <source>
        <dbReference type="ARBA" id="ARBA00022448"/>
    </source>
</evidence>
<keyword evidence="6 9" id="KW-0812">Transmembrane</keyword>
<evidence type="ECO:0000256" key="6">
    <source>
        <dbReference type="ARBA" id="ARBA00022692"/>
    </source>
</evidence>
<evidence type="ECO:0000256" key="8">
    <source>
        <dbReference type="ARBA" id="ARBA00023136"/>
    </source>
</evidence>
<feature type="transmembrane region" description="Helical" evidence="9">
    <location>
        <begin position="394"/>
        <end position="418"/>
    </location>
</feature>
<dbReference type="InterPro" id="IPR027463">
    <property type="entry name" value="AcrB_DN_DC_subdom"/>
</dbReference>
<dbReference type="InterPro" id="IPR004764">
    <property type="entry name" value="MdtF-like"/>
</dbReference>
<feature type="transmembrane region" description="Helical" evidence="9">
    <location>
        <begin position="539"/>
        <end position="557"/>
    </location>
</feature>
<feature type="transmembrane region" description="Helical" evidence="9">
    <location>
        <begin position="1003"/>
        <end position="1031"/>
    </location>
</feature>
<keyword evidence="7 9" id="KW-1133">Transmembrane helix</keyword>
<dbReference type="PANTHER" id="PTHR32063">
    <property type="match status" value="1"/>
</dbReference>
<evidence type="ECO:0000256" key="9">
    <source>
        <dbReference type="SAM" id="Phobius"/>
    </source>
</evidence>
<evidence type="ECO:0000256" key="7">
    <source>
        <dbReference type="ARBA" id="ARBA00022989"/>
    </source>
</evidence>
<dbReference type="Proteomes" id="UP000257004">
    <property type="component" value="Unassembled WGS sequence"/>
</dbReference>
<dbReference type="PROSITE" id="PS50156">
    <property type="entry name" value="SSD"/>
    <property type="match status" value="1"/>
</dbReference>
<evidence type="ECO:0000313" key="12">
    <source>
        <dbReference type="Proteomes" id="UP000257004"/>
    </source>
</evidence>
<feature type="domain" description="SSD" evidence="10">
    <location>
        <begin position="370"/>
        <end position="495"/>
    </location>
</feature>
<dbReference type="GO" id="GO:0042910">
    <property type="term" value="F:xenobiotic transmembrane transporter activity"/>
    <property type="evidence" value="ECO:0007669"/>
    <property type="project" value="TreeGrafter"/>
</dbReference>
<keyword evidence="3" id="KW-0813">Transport</keyword>
<evidence type="ECO:0000256" key="5">
    <source>
        <dbReference type="ARBA" id="ARBA00022519"/>
    </source>
</evidence>
<feature type="transmembrane region" description="Helical" evidence="9">
    <location>
        <begin position="928"/>
        <end position="952"/>
    </location>
</feature>
<dbReference type="GO" id="GO:0015562">
    <property type="term" value="F:efflux transmembrane transporter activity"/>
    <property type="evidence" value="ECO:0007669"/>
    <property type="project" value="InterPro"/>
</dbReference>
<dbReference type="Gene3D" id="3.30.70.1430">
    <property type="entry name" value="Multidrug efflux transporter AcrB pore domain"/>
    <property type="match status" value="2"/>
</dbReference>
<feature type="transmembrane region" description="Helical" evidence="9">
    <location>
        <begin position="341"/>
        <end position="360"/>
    </location>
</feature>
<dbReference type="PANTHER" id="PTHR32063:SF11">
    <property type="entry name" value="CATION OR DRUG EFFLUX SYSTEM PROTEIN"/>
    <property type="match status" value="1"/>
</dbReference>
<evidence type="ECO:0000256" key="4">
    <source>
        <dbReference type="ARBA" id="ARBA00022475"/>
    </source>
</evidence>
<dbReference type="RefSeq" id="WP_115887694.1">
    <property type="nucleotide sequence ID" value="NZ_QRDQ01000008.1"/>
</dbReference>
<comment type="caution">
    <text evidence="11">The sequence shown here is derived from an EMBL/GenBank/DDBJ whole genome shotgun (WGS) entry which is preliminary data.</text>
</comment>
<feature type="transmembrane region" description="Helical" evidence="9">
    <location>
        <begin position="470"/>
        <end position="497"/>
    </location>
</feature>
<evidence type="ECO:0000259" key="10">
    <source>
        <dbReference type="PROSITE" id="PS50156"/>
    </source>
</evidence>
<dbReference type="SUPFAM" id="SSF82866">
    <property type="entry name" value="Multidrug efflux transporter AcrB transmembrane domain"/>
    <property type="match status" value="2"/>
</dbReference>
<comment type="similarity">
    <text evidence="2">Belongs to the resistance-nodulation-cell division (RND) (TC 2.A.6) family.</text>
</comment>
<feature type="transmembrane region" description="Helical" evidence="9">
    <location>
        <begin position="9"/>
        <end position="27"/>
    </location>
</feature>
<dbReference type="NCBIfam" id="TIGR00915">
    <property type="entry name" value="2A0602"/>
    <property type="match status" value="1"/>
</dbReference>